<reference evidence="1" key="1">
    <citation type="submission" date="2024-07" db="EMBL/GenBank/DDBJ databases">
        <title>Genomic characterization and preclinical evaluation of a locally isolated lytic Acinetobacter phage vB_AbaM-SPB against carbapenem-resistant Acinetobacter baumannii clinical isolate.</title>
        <authorList>
            <person name="Elshamy A.A."/>
            <person name="Saad B.T."/>
            <person name="Mabrouk S.S."/>
            <person name="Aboshanab K.M."/>
        </authorList>
    </citation>
    <scope>NUCLEOTIDE SEQUENCE</scope>
</reference>
<name>A0AB39C8W8_9CAUD</name>
<protein>
    <submittedName>
        <fullName evidence="1">Uncharacterized protein</fullName>
    </submittedName>
</protein>
<evidence type="ECO:0000313" key="1">
    <source>
        <dbReference type="EMBL" id="XDJ03116.1"/>
    </source>
</evidence>
<dbReference type="EMBL" id="PP977194">
    <property type="protein sequence ID" value="XDJ03116.1"/>
    <property type="molecule type" value="Genomic_DNA"/>
</dbReference>
<sequence>MSRLQAGGLALIIGTETGRDDNLGKVVELDSYIGVNPHPLAKNSDYWCVKSDDLIGVYPDGFVGKTKTMAVSAKNLMPLGDKQTQDELAKEKEIEFN</sequence>
<accession>A0AB39C8W8</accession>
<organism evidence="1">
    <name type="scientific">Acinetobacter phage vB_AbaM-SPB</name>
    <dbReference type="NCBI Taxonomy" id="3236747"/>
    <lineage>
        <taxon>Viruses</taxon>
        <taxon>Duplodnaviria</taxon>
        <taxon>Heunggongvirae</taxon>
        <taxon>Uroviricota</taxon>
        <taxon>Caudoviricetes</taxon>
        <taxon>Obolenskvirus</taxon>
    </lineage>
</organism>
<proteinExistence type="predicted"/>